<dbReference type="RefSeq" id="XP_025427710.1">
    <property type="nucleotide sequence ID" value="XM_025573722.1"/>
</dbReference>
<dbReference type="SUPFAM" id="SSF56112">
    <property type="entry name" value="Protein kinase-like (PK-like)"/>
    <property type="match status" value="1"/>
</dbReference>
<evidence type="ECO:0000256" key="1">
    <source>
        <dbReference type="ARBA" id="ARBA00005575"/>
    </source>
</evidence>
<dbReference type="PANTHER" id="PTHR44167">
    <property type="entry name" value="OVARIAN-SPECIFIC SERINE/THREONINE-PROTEIN KINASE LOK-RELATED"/>
    <property type="match status" value="1"/>
</dbReference>
<dbReference type="InterPro" id="IPR000253">
    <property type="entry name" value="FHA_dom"/>
</dbReference>
<dbReference type="Proteomes" id="UP000248349">
    <property type="component" value="Unassembled WGS sequence"/>
</dbReference>
<keyword evidence="3 6" id="KW-0067">ATP-binding</keyword>
<evidence type="ECO:0000313" key="9">
    <source>
        <dbReference type="Proteomes" id="UP000248349"/>
    </source>
</evidence>
<dbReference type="InterPro" id="IPR008984">
    <property type="entry name" value="SMAD_FHA_dom_sf"/>
</dbReference>
<reference evidence="8 9" key="1">
    <citation type="submission" date="2016-12" db="EMBL/GenBank/DDBJ databases">
        <title>The genomes of Aspergillus section Nigri reveals drivers in fungal speciation.</title>
        <authorList>
            <consortium name="DOE Joint Genome Institute"/>
            <person name="Vesth T.C."/>
            <person name="Nybo J."/>
            <person name="Theobald S."/>
            <person name="Brandl J."/>
            <person name="Frisvad J.C."/>
            <person name="Nielsen K.F."/>
            <person name="Lyhne E.K."/>
            <person name="Kogle M.E."/>
            <person name="Kuo A."/>
            <person name="Riley R."/>
            <person name="Clum A."/>
            <person name="Nolan M."/>
            <person name="Lipzen A."/>
            <person name="Salamov A."/>
            <person name="Henrissat B."/>
            <person name="Wiebenga A."/>
            <person name="De Vries R.P."/>
            <person name="Grigoriev I.V."/>
            <person name="Mortensen U.H."/>
            <person name="Andersen M.R."/>
            <person name="Baker S.E."/>
        </authorList>
    </citation>
    <scope>NUCLEOTIDE SEQUENCE [LARGE SCALE GENOMIC DNA]</scope>
    <source>
        <strain evidence="8 9">JOP 1030-1</strain>
    </source>
</reference>
<dbReference type="Gene3D" id="3.30.200.20">
    <property type="entry name" value="Phosphorylase Kinase, domain 1"/>
    <property type="match status" value="1"/>
</dbReference>
<dbReference type="EMBL" id="KZ821260">
    <property type="protein sequence ID" value="PYH41728.1"/>
    <property type="molecule type" value="Genomic_DNA"/>
</dbReference>
<evidence type="ECO:0000256" key="3">
    <source>
        <dbReference type="ARBA" id="ARBA00022840"/>
    </source>
</evidence>
<dbReference type="GO" id="GO:0005524">
    <property type="term" value="F:ATP binding"/>
    <property type="evidence" value="ECO:0007669"/>
    <property type="project" value="UniProtKB-UniRule"/>
</dbReference>
<dbReference type="Gene3D" id="2.60.200.20">
    <property type="match status" value="1"/>
</dbReference>
<evidence type="ECO:0000256" key="2">
    <source>
        <dbReference type="ARBA" id="ARBA00022741"/>
    </source>
</evidence>
<keyword evidence="2 6" id="KW-0547">Nucleotide-binding</keyword>
<organism evidence="8 9">
    <name type="scientific">Aspergillus saccharolyticus JOP 1030-1</name>
    <dbReference type="NCBI Taxonomy" id="1450539"/>
    <lineage>
        <taxon>Eukaryota</taxon>
        <taxon>Fungi</taxon>
        <taxon>Dikarya</taxon>
        <taxon>Ascomycota</taxon>
        <taxon>Pezizomycotina</taxon>
        <taxon>Eurotiomycetes</taxon>
        <taxon>Eurotiomycetidae</taxon>
        <taxon>Eurotiales</taxon>
        <taxon>Aspergillaceae</taxon>
        <taxon>Aspergillus</taxon>
        <taxon>Aspergillus subgen. Circumdati</taxon>
    </lineage>
</organism>
<dbReference type="SUPFAM" id="SSF49879">
    <property type="entry name" value="SMAD/FHA domain"/>
    <property type="match status" value="1"/>
</dbReference>
<evidence type="ECO:0000259" key="7">
    <source>
        <dbReference type="PROSITE" id="PS50011"/>
    </source>
</evidence>
<dbReference type="InterPro" id="IPR017441">
    <property type="entry name" value="Protein_kinase_ATP_BS"/>
</dbReference>
<dbReference type="GO" id="GO:0051598">
    <property type="term" value="P:meiotic recombination checkpoint signaling"/>
    <property type="evidence" value="ECO:0007669"/>
    <property type="project" value="TreeGrafter"/>
</dbReference>
<dbReference type="InterPro" id="IPR011009">
    <property type="entry name" value="Kinase-like_dom_sf"/>
</dbReference>
<dbReference type="GeneID" id="37074950"/>
<dbReference type="AlphaFoldDB" id="A0A318ZNR3"/>
<protein>
    <submittedName>
        <fullName evidence="8">Kinase-like protein</fullName>
    </submittedName>
</protein>
<dbReference type="Gene3D" id="1.10.510.10">
    <property type="entry name" value="Transferase(Phosphotransferase) domain 1"/>
    <property type="match status" value="1"/>
</dbReference>
<dbReference type="Pfam" id="PF00498">
    <property type="entry name" value="FHA"/>
    <property type="match status" value="1"/>
</dbReference>
<evidence type="ECO:0000256" key="4">
    <source>
        <dbReference type="ARBA" id="ARBA00047899"/>
    </source>
</evidence>
<feature type="binding site" evidence="6">
    <location>
        <position position="228"/>
    </location>
    <ligand>
        <name>ATP</name>
        <dbReference type="ChEBI" id="CHEBI:30616"/>
    </ligand>
</feature>
<dbReference type="InterPro" id="IPR008271">
    <property type="entry name" value="Ser/Thr_kinase_AS"/>
</dbReference>
<dbReference type="GO" id="GO:0005634">
    <property type="term" value="C:nucleus"/>
    <property type="evidence" value="ECO:0007669"/>
    <property type="project" value="TreeGrafter"/>
</dbReference>
<keyword evidence="8" id="KW-0418">Kinase</keyword>
<accession>A0A318ZNR3</accession>
<evidence type="ECO:0000313" key="8">
    <source>
        <dbReference type="EMBL" id="PYH41728.1"/>
    </source>
</evidence>
<comment type="catalytic activity">
    <reaction evidence="4">
        <text>L-threonyl-[protein] + ATP = O-phospho-L-threonyl-[protein] + ADP + H(+)</text>
        <dbReference type="Rhea" id="RHEA:46608"/>
        <dbReference type="Rhea" id="RHEA-COMP:11060"/>
        <dbReference type="Rhea" id="RHEA-COMP:11605"/>
        <dbReference type="ChEBI" id="CHEBI:15378"/>
        <dbReference type="ChEBI" id="CHEBI:30013"/>
        <dbReference type="ChEBI" id="CHEBI:30616"/>
        <dbReference type="ChEBI" id="CHEBI:61977"/>
        <dbReference type="ChEBI" id="CHEBI:456216"/>
        <dbReference type="EC" id="2.7.11.1"/>
    </reaction>
</comment>
<dbReference type="InterPro" id="IPR000719">
    <property type="entry name" value="Prot_kinase_dom"/>
</dbReference>
<comment type="similarity">
    <text evidence="1">Belongs to the protein kinase superfamily. CAMK Ser/Thr protein kinase family. CHEK2 subfamily.</text>
</comment>
<dbReference type="PANTHER" id="PTHR44167:SF26">
    <property type="entry name" value="PROTEIN KINASE, PUTATIVE (AFU_ORTHOLOGUE AFUA_5G07950)-RELATED"/>
    <property type="match status" value="1"/>
</dbReference>
<comment type="catalytic activity">
    <reaction evidence="5">
        <text>L-seryl-[protein] + ATP = O-phospho-L-seryl-[protein] + ADP + H(+)</text>
        <dbReference type="Rhea" id="RHEA:17989"/>
        <dbReference type="Rhea" id="RHEA-COMP:9863"/>
        <dbReference type="Rhea" id="RHEA-COMP:11604"/>
        <dbReference type="ChEBI" id="CHEBI:15378"/>
        <dbReference type="ChEBI" id="CHEBI:29999"/>
        <dbReference type="ChEBI" id="CHEBI:30616"/>
        <dbReference type="ChEBI" id="CHEBI:83421"/>
        <dbReference type="ChEBI" id="CHEBI:456216"/>
        <dbReference type="EC" id="2.7.11.1"/>
    </reaction>
</comment>
<dbReference type="STRING" id="1450539.A0A318ZNR3"/>
<dbReference type="PROSITE" id="PS00107">
    <property type="entry name" value="PROTEIN_KINASE_ATP"/>
    <property type="match status" value="1"/>
</dbReference>
<dbReference type="PROSITE" id="PS50011">
    <property type="entry name" value="PROTEIN_KINASE_DOM"/>
    <property type="match status" value="1"/>
</dbReference>
<sequence>MAEVYWITEVLLRDKPFPKHFPSTKFFHLADFSIIISPALFLFNLEIMFRSSSSPSSQGVLVGTISTYHRSTGEYTDLLPIYSNQTINVGKAKHCEYYVTGPGISRRHLKIETIIYDRENLDDVPPLVYAECKSVHTTIHWNGFPMDTARRKVLLADGDILNLNGEICLIFNHHNRNAHDTGPGETQSREITLMSCELQITRRKLGSGGNGTVYMAYRRDNGRQMACKVVNIQSIRDRITREKRLNGKLDAMRQEALILKDICHVGANAIHRELIAGGDLFSYIQSNSGASLFMKSVCFVRQILMAVDYLHDHDIVHRDLKPDNILLTERDPHYKDVHRVVLIDFGSATRVQPEEPMSTIVGTVPYRAPELSGGSYTKAIDMWSLGCVTMALLTGQCAPDDSRSWGELLAQEGDEGQHRLEALFQQHSIGGRPKKFIRRLLEPNPATRMTAKQALQDDLFTNLSHKKCFGDLYDKAIKNWTERVPADPIVELSYYGQTGSENESKGPDELEKGWDHLSEIRTGTEDDGVSWCSSDSEVLICHPEPSPTLSDPVLPPMRLGMKNDC</sequence>
<dbReference type="OrthoDB" id="74764at2759"/>
<evidence type="ECO:0000256" key="6">
    <source>
        <dbReference type="PROSITE-ProRule" id="PRU10141"/>
    </source>
</evidence>
<dbReference type="GO" id="GO:0005737">
    <property type="term" value="C:cytoplasm"/>
    <property type="evidence" value="ECO:0007669"/>
    <property type="project" value="TreeGrafter"/>
</dbReference>
<keyword evidence="8" id="KW-0808">Transferase</keyword>
<proteinExistence type="inferred from homology"/>
<name>A0A318ZNR3_9EURO</name>
<dbReference type="SMART" id="SM00220">
    <property type="entry name" value="S_TKc"/>
    <property type="match status" value="1"/>
</dbReference>
<dbReference type="Pfam" id="PF00069">
    <property type="entry name" value="Pkinase"/>
    <property type="match status" value="1"/>
</dbReference>
<keyword evidence="9" id="KW-1185">Reference proteome</keyword>
<dbReference type="GO" id="GO:0004674">
    <property type="term" value="F:protein serine/threonine kinase activity"/>
    <property type="evidence" value="ECO:0007669"/>
    <property type="project" value="UniProtKB-EC"/>
</dbReference>
<feature type="domain" description="Protein kinase" evidence="7">
    <location>
        <begin position="199"/>
        <end position="460"/>
    </location>
</feature>
<evidence type="ECO:0000256" key="5">
    <source>
        <dbReference type="ARBA" id="ARBA00048679"/>
    </source>
</evidence>
<gene>
    <name evidence="8" type="ORF">BP01DRAFT_348328</name>
</gene>
<dbReference type="PROSITE" id="PS00108">
    <property type="entry name" value="PROTEIN_KINASE_ST"/>
    <property type="match status" value="1"/>
</dbReference>